<keyword evidence="1" id="KW-0812">Transmembrane</keyword>
<comment type="caution">
    <text evidence="2">The sequence shown here is derived from an EMBL/GenBank/DDBJ whole genome shotgun (WGS) entry which is preliminary data.</text>
</comment>
<feature type="transmembrane region" description="Helical" evidence="1">
    <location>
        <begin position="46"/>
        <end position="64"/>
    </location>
</feature>
<keyword evidence="3" id="KW-1185">Reference proteome</keyword>
<dbReference type="Proteomes" id="UP000235916">
    <property type="component" value="Unassembled WGS sequence"/>
</dbReference>
<protein>
    <submittedName>
        <fullName evidence="2">Uncharacterized protein</fullName>
    </submittedName>
</protein>
<gene>
    <name evidence="2" type="ORF">C1O66_11595</name>
</gene>
<evidence type="ECO:0000313" key="2">
    <source>
        <dbReference type="EMBL" id="PND38098.1"/>
    </source>
</evidence>
<sequence length="136" mass="15637">MTDQDVPLWRLNLLRAFYVLITVGLAVTWGPGMLQHTDPWAQRNGVLGSLMIAVSLVCLLGLRYPLQMLPLLIWELTWKTIWVLVIGYPLWLNDAATPAVTANLYACLMGVVLTPLVLPWRYIAHHYFRKPAQRWR</sequence>
<proteinExistence type="predicted"/>
<name>A0A2N8KXA1_9BURK</name>
<dbReference type="EMBL" id="POSP01000003">
    <property type="protein sequence ID" value="PND38098.1"/>
    <property type="molecule type" value="Genomic_DNA"/>
</dbReference>
<accession>A0A2N8KXA1</accession>
<evidence type="ECO:0000256" key="1">
    <source>
        <dbReference type="SAM" id="Phobius"/>
    </source>
</evidence>
<reference evidence="2 3" key="1">
    <citation type="submission" date="2018-01" db="EMBL/GenBank/DDBJ databases">
        <title>Draft genome sequence of Paucibacter aquatile CR182 isolated from freshwater of the Nakdong River.</title>
        <authorList>
            <person name="Choi A."/>
            <person name="Chung E.J."/>
        </authorList>
    </citation>
    <scope>NUCLEOTIDE SEQUENCE [LARGE SCALE GENOMIC DNA]</scope>
    <source>
        <strain evidence="2 3">CR182</strain>
    </source>
</reference>
<keyword evidence="1" id="KW-0472">Membrane</keyword>
<dbReference type="AlphaFoldDB" id="A0A2N8KXA1"/>
<feature type="transmembrane region" description="Helical" evidence="1">
    <location>
        <begin position="71"/>
        <end position="91"/>
    </location>
</feature>
<keyword evidence="1" id="KW-1133">Transmembrane helix</keyword>
<dbReference type="OrthoDB" id="5998965at2"/>
<dbReference type="RefSeq" id="WP_102768018.1">
    <property type="nucleotide sequence ID" value="NZ_POSP01000003.1"/>
</dbReference>
<feature type="transmembrane region" description="Helical" evidence="1">
    <location>
        <begin position="103"/>
        <end position="124"/>
    </location>
</feature>
<organism evidence="2 3">
    <name type="scientific">Kinneretia aquatilis</name>
    <dbReference type="NCBI Taxonomy" id="2070761"/>
    <lineage>
        <taxon>Bacteria</taxon>
        <taxon>Pseudomonadati</taxon>
        <taxon>Pseudomonadota</taxon>
        <taxon>Betaproteobacteria</taxon>
        <taxon>Burkholderiales</taxon>
        <taxon>Sphaerotilaceae</taxon>
        <taxon>Roseateles</taxon>
    </lineage>
</organism>
<feature type="transmembrane region" description="Helical" evidence="1">
    <location>
        <begin position="12"/>
        <end position="34"/>
    </location>
</feature>
<evidence type="ECO:0000313" key="3">
    <source>
        <dbReference type="Proteomes" id="UP000235916"/>
    </source>
</evidence>